<dbReference type="InterPro" id="IPR039556">
    <property type="entry name" value="ICL/PEPM"/>
</dbReference>
<dbReference type="Gene3D" id="3.20.20.60">
    <property type="entry name" value="Phosphoenolpyruvate-binding domains"/>
    <property type="match status" value="1"/>
</dbReference>
<dbReference type="EMBL" id="KZ805330">
    <property type="protein sequence ID" value="PVI03506.1"/>
    <property type="molecule type" value="Genomic_DNA"/>
</dbReference>
<proteinExistence type="predicted"/>
<dbReference type="Proteomes" id="UP000244855">
    <property type="component" value="Unassembled WGS sequence"/>
</dbReference>
<evidence type="ECO:0000313" key="2">
    <source>
        <dbReference type="Proteomes" id="UP000244855"/>
    </source>
</evidence>
<dbReference type="PANTHER" id="PTHR42905">
    <property type="entry name" value="PHOSPHOENOLPYRUVATE CARBOXYLASE"/>
    <property type="match status" value="1"/>
</dbReference>
<organism evidence="1 2">
    <name type="scientific">Periconia macrospinosa</name>
    <dbReference type="NCBI Taxonomy" id="97972"/>
    <lineage>
        <taxon>Eukaryota</taxon>
        <taxon>Fungi</taxon>
        <taxon>Dikarya</taxon>
        <taxon>Ascomycota</taxon>
        <taxon>Pezizomycotina</taxon>
        <taxon>Dothideomycetes</taxon>
        <taxon>Pleosporomycetidae</taxon>
        <taxon>Pleosporales</taxon>
        <taxon>Massarineae</taxon>
        <taxon>Periconiaceae</taxon>
        <taxon>Periconia</taxon>
    </lineage>
</organism>
<accession>A0A2V1DZQ1</accession>
<sequence length="275" mass="29080">MSIKAAAAETQNNRAQLLKSFHQPGNPLVLANVWDALSAKAIAALPSTKALATASYAVAAAAGIEDQELTLADNLRAITGIAKVAATYNKPLTADLQDGYGAELQDAVKRLIELGVVGCNLEDFSRGRNGLYEVDEAVSRIELVLRVAAENGVPDFVVNARTDSLLVGLSIDEAIARGKRYLAAGATTVFIWGGRARPGMRTAEVEQAATELGGRLNVSMARVRTGGLGVQELRDIGVARISVGPQLMMRTIGAVAEEAEKIYRGEPVEKDTVIL</sequence>
<dbReference type="STRING" id="97972.A0A2V1DZQ1"/>
<dbReference type="GO" id="GO:0003824">
    <property type="term" value="F:catalytic activity"/>
    <property type="evidence" value="ECO:0007669"/>
    <property type="project" value="InterPro"/>
</dbReference>
<dbReference type="OrthoDB" id="429143at2759"/>
<dbReference type="AlphaFoldDB" id="A0A2V1DZQ1"/>
<gene>
    <name evidence="1" type="ORF">DM02DRAFT_612130</name>
</gene>
<protein>
    <submittedName>
        <fullName evidence="1">PEP phosphonomutase-like protein</fullName>
    </submittedName>
</protein>
<dbReference type="Pfam" id="PF13714">
    <property type="entry name" value="PEP_mutase"/>
    <property type="match status" value="1"/>
</dbReference>
<dbReference type="SUPFAM" id="SSF51621">
    <property type="entry name" value="Phosphoenolpyruvate/pyruvate domain"/>
    <property type="match status" value="1"/>
</dbReference>
<dbReference type="CDD" id="cd00377">
    <property type="entry name" value="ICL_PEPM"/>
    <property type="match status" value="1"/>
</dbReference>
<dbReference type="InterPro" id="IPR040442">
    <property type="entry name" value="Pyrv_kinase-like_dom_sf"/>
</dbReference>
<dbReference type="InterPro" id="IPR015813">
    <property type="entry name" value="Pyrv/PenolPyrv_kinase-like_dom"/>
</dbReference>
<keyword evidence="2" id="KW-1185">Reference proteome</keyword>
<reference evidence="1 2" key="1">
    <citation type="journal article" date="2018" name="Sci. Rep.">
        <title>Comparative genomics provides insights into the lifestyle and reveals functional heterogeneity of dark septate endophytic fungi.</title>
        <authorList>
            <person name="Knapp D.G."/>
            <person name="Nemeth J.B."/>
            <person name="Barry K."/>
            <person name="Hainaut M."/>
            <person name="Henrissat B."/>
            <person name="Johnson J."/>
            <person name="Kuo A."/>
            <person name="Lim J.H.P."/>
            <person name="Lipzen A."/>
            <person name="Nolan M."/>
            <person name="Ohm R.A."/>
            <person name="Tamas L."/>
            <person name="Grigoriev I.V."/>
            <person name="Spatafora J.W."/>
            <person name="Nagy L.G."/>
            <person name="Kovacs G.M."/>
        </authorList>
    </citation>
    <scope>NUCLEOTIDE SEQUENCE [LARGE SCALE GENOMIC DNA]</scope>
    <source>
        <strain evidence="1 2">DSE2036</strain>
    </source>
</reference>
<evidence type="ECO:0000313" key="1">
    <source>
        <dbReference type="EMBL" id="PVI03506.1"/>
    </source>
</evidence>
<dbReference type="PANTHER" id="PTHR42905:SF16">
    <property type="entry name" value="CARBOXYPHOSPHONOENOLPYRUVATE PHOSPHONOMUTASE-LIKE PROTEIN (AFU_ORTHOLOGUE AFUA_5G07230)"/>
    <property type="match status" value="1"/>
</dbReference>
<name>A0A2V1DZQ1_9PLEO</name>